<evidence type="ECO:0000259" key="5">
    <source>
        <dbReference type="Pfam" id="PF04542"/>
    </source>
</evidence>
<protein>
    <submittedName>
        <fullName evidence="6">RNA polymerase sigma factor CnrH</fullName>
    </submittedName>
</protein>
<dbReference type="RefSeq" id="WP_076343823.1">
    <property type="nucleotide sequence ID" value="NZ_CP019082.1"/>
</dbReference>
<feature type="domain" description="RNA polymerase sigma-70 region 2" evidence="5">
    <location>
        <begin position="29"/>
        <end position="97"/>
    </location>
</feature>
<evidence type="ECO:0000313" key="7">
    <source>
        <dbReference type="Proteomes" id="UP000186309"/>
    </source>
</evidence>
<dbReference type="NCBIfam" id="TIGR02937">
    <property type="entry name" value="sigma70-ECF"/>
    <property type="match status" value="1"/>
</dbReference>
<dbReference type="InterPro" id="IPR013325">
    <property type="entry name" value="RNA_pol_sigma_r2"/>
</dbReference>
<dbReference type="GO" id="GO:0003677">
    <property type="term" value="F:DNA binding"/>
    <property type="evidence" value="ECO:0007669"/>
    <property type="project" value="UniProtKB-KW"/>
</dbReference>
<dbReference type="OrthoDB" id="281047at2"/>
<dbReference type="Proteomes" id="UP000186309">
    <property type="component" value="Chromosome"/>
</dbReference>
<dbReference type="AlphaFoldDB" id="A0A1U7CL90"/>
<evidence type="ECO:0000256" key="2">
    <source>
        <dbReference type="ARBA" id="ARBA00023082"/>
    </source>
</evidence>
<evidence type="ECO:0000256" key="1">
    <source>
        <dbReference type="ARBA" id="ARBA00023015"/>
    </source>
</evidence>
<evidence type="ECO:0000256" key="3">
    <source>
        <dbReference type="ARBA" id="ARBA00023125"/>
    </source>
</evidence>
<dbReference type="STRING" id="1387353.BSF38_01105"/>
<dbReference type="KEGG" id="pbor:BSF38_01105"/>
<keyword evidence="3" id="KW-0238">DNA-binding</keyword>
<dbReference type="PANTHER" id="PTHR43133:SF8">
    <property type="entry name" value="RNA POLYMERASE SIGMA FACTOR HI_1459-RELATED"/>
    <property type="match status" value="1"/>
</dbReference>
<keyword evidence="1" id="KW-0805">Transcription regulation</keyword>
<dbReference type="SUPFAM" id="SSF88946">
    <property type="entry name" value="Sigma2 domain of RNA polymerase sigma factors"/>
    <property type="match status" value="1"/>
</dbReference>
<keyword evidence="2" id="KW-0731">Sigma factor</keyword>
<name>A0A1U7CL90_9BACT</name>
<proteinExistence type="predicted"/>
<evidence type="ECO:0000313" key="6">
    <source>
        <dbReference type="EMBL" id="APW59676.1"/>
    </source>
</evidence>
<dbReference type="PANTHER" id="PTHR43133">
    <property type="entry name" value="RNA POLYMERASE ECF-TYPE SIGMA FACTO"/>
    <property type="match status" value="1"/>
</dbReference>
<gene>
    <name evidence="6" type="primary">cnrH_1</name>
    <name evidence="6" type="ORF">BSF38_01105</name>
</gene>
<dbReference type="Gene3D" id="1.10.1740.10">
    <property type="match status" value="1"/>
</dbReference>
<dbReference type="GO" id="GO:0006352">
    <property type="term" value="P:DNA-templated transcription initiation"/>
    <property type="evidence" value="ECO:0007669"/>
    <property type="project" value="InterPro"/>
</dbReference>
<dbReference type="InterPro" id="IPR014284">
    <property type="entry name" value="RNA_pol_sigma-70_dom"/>
</dbReference>
<accession>A0A1U7CL90</accession>
<dbReference type="GO" id="GO:0016987">
    <property type="term" value="F:sigma factor activity"/>
    <property type="evidence" value="ECO:0007669"/>
    <property type="project" value="UniProtKB-KW"/>
</dbReference>
<evidence type="ECO:0000256" key="4">
    <source>
        <dbReference type="ARBA" id="ARBA00023163"/>
    </source>
</evidence>
<dbReference type="InterPro" id="IPR039425">
    <property type="entry name" value="RNA_pol_sigma-70-like"/>
</dbReference>
<reference evidence="7" key="1">
    <citation type="submission" date="2016-12" db="EMBL/GenBank/DDBJ databases">
        <title>Comparative genomics of four Isosphaeraceae planctomycetes: a common pool of plasmids and glycoside hydrolase genes.</title>
        <authorList>
            <person name="Ivanova A."/>
        </authorList>
    </citation>
    <scope>NUCLEOTIDE SEQUENCE [LARGE SCALE GENOMIC DNA]</scope>
    <source>
        <strain evidence="7">PX4</strain>
    </source>
</reference>
<keyword evidence="7" id="KW-1185">Reference proteome</keyword>
<keyword evidence="4" id="KW-0804">Transcription</keyword>
<dbReference type="Pfam" id="PF04542">
    <property type="entry name" value="Sigma70_r2"/>
    <property type="match status" value="1"/>
</dbReference>
<organism evidence="6 7">
    <name type="scientific">Paludisphaera borealis</name>
    <dbReference type="NCBI Taxonomy" id="1387353"/>
    <lineage>
        <taxon>Bacteria</taxon>
        <taxon>Pseudomonadati</taxon>
        <taxon>Planctomycetota</taxon>
        <taxon>Planctomycetia</taxon>
        <taxon>Isosphaerales</taxon>
        <taxon>Isosphaeraceae</taxon>
        <taxon>Paludisphaera</taxon>
    </lineage>
</organism>
<sequence length="213" mass="24442">MLHVNEGSTNPALLELGADWSNHDAWVELLRRHDPLIRRCCAYHGLTDADADEVRQETWIELATRLRRFRYDPGRSFRGWLWIVCRNKAMSFLRLNKKHRIENLDEWMTASRADPDSSLVDDEPIPSRTAAGTDGGTLELLFAKAARIQADVRARVEPSTWEAFWLADVYLWNMEDVAAHLGISLAAAYKATQRMRGRLREEGERTSEPPVAR</sequence>
<dbReference type="InterPro" id="IPR007627">
    <property type="entry name" value="RNA_pol_sigma70_r2"/>
</dbReference>
<dbReference type="EMBL" id="CP019082">
    <property type="protein sequence ID" value="APW59676.1"/>
    <property type="molecule type" value="Genomic_DNA"/>
</dbReference>